<name>A0A314XNY1_PRUYE</name>
<keyword evidence="2" id="KW-1185">Reference proteome</keyword>
<dbReference type="EMBL" id="PJQY01002417">
    <property type="protein sequence ID" value="PQP93908.1"/>
    <property type="molecule type" value="Genomic_DNA"/>
</dbReference>
<organism evidence="1 2">
    <name type="scientific">Prunus yedoensis var. nudiflora</name>
    <dbReference type="NCBI Taxonomy" id="2094558"/>
    <lineage>
        <taxon>Eukaryota</taxon>
        <taxon>Viridiplantae</taxon>
        <taxon>Streptophyta</taxon>
        <taxon>Embryophyta</taxon>
        <taxon>Tracheophyta</taxon>
        <taxon>Spermatophyta</taxon>
        <taxon>Magnoliopsida</taxon>
        <taxon>eudicotyledons</taxon>
        <taxon>Gunneridae</taxon>
        <taxon>Pentapetalae</taxon>
        <taxon>rosids</taxon>
        <taxon>fabids</taxon>
        <taxon>Rosales</taxon>
        <taxon>Rosaceae</taxon>
        <taxon>Amygdaloideae</taxon>
        <taxon>Amygdaleae</taxon>
        <taxon>Prunus</taxon>
    </lineage>
</organism>
<comment type="caution">
    <text evidence="1">The sequence shown here is derived from an EMBL/GenBank/DDBJ whole genome shotgun (WGS) entry which is preliminary data.</text>
</comment>
<evidence type="ECO:0000313" key="1">
    <source>
        <dbReference type="EMBL" id="PQP93908.1"/>
    </source>
</evidence>
<dbReference type="AlphaFoldDB" id="A0A314XNY1"/>
<gene>
    <name evidence="1" type="ORF">Pyn_07305</name>
</gene>
<accession>A0A314XNY1</accession>
<sequence length="75" mass="8318">MVFISSHVLNERDNSAPHLQYAQTSSVAQEWTCLCTQNGNEKELEYEGIDRSNNESGCEGIGARTNSIVKELEQG</sequence>
<protein>
    <submittedName>
        <fullName evidence="1">Uncharacterized protein</fullName>
    </submittedName>
</protein>
<proteinExistence type="predicted"/>
<reference evidence="1 2" key="1">
    <citation type="submission" date="2018-02" db="EMBL/GenBank/DDBJ databases">
        <title>Draft genome of wild Prunus yedoensis var. nudiflora.</title>
        <authorList>
            <person name="Baek S."/>
            <person name="Kim J.-H."/>
            <person name="Choi K."/>
            <person name="Kim G.-B."/>
            <person name="Cho A."/>
            <person name="Jang H."/>
            <person name="Shin C.-H."/>
            <person name="Yu H.-J."/>
            <person name="Mun J.-H."/>
        </authorList>
    </citation>
    <scope>NUCLEOTIDE SEQUENCE [LARGE SCALE GENOMIC DNA]</scope>
    <source>
        <strain evidence="2">cv. Jeju island</strain>
        <tissue evidence="1">Leaf</tissue>
    </source>
</reference>
<dbReference type="Proteomes" id="UP000250321">
    <property type="component" value="Unassembled WGS sequence"/>
</dbReference>
<evidence type="ECO:0000313" key="2">
    <source>
        <dbReference type="Proteomes" id="UP000250321"/>
    </source>
</evidence>